<gene>
    <name evidence="3" type="ORF">L210DRAFT_2053440</name>
</gene>
<evidence type="ECO:0000259" key="2">
    <source>
        <dbReference type="Pfam" id="PF20151"/>
    </source>
</evidence>
<dbReference type="InterPro" id="IPR045340">
    <property type="entry name" value="DUF6533"/>
</dbReference>
<dbReference type="Pfam" id="PF20151">
    <property type="entry name" value="DUF6533"/>
    <property type="match status" value="1"/>
</dbReference>
<comment type="caution">
    <text evidence="3">The sequence shown here is derived from an EMBL/GenBank/DDBJ whole genome shotgun (WGS) entry which is preliminary data.</text>
</comment>
<keyword evidence="1" id="KW-1133">Transmembrane helix</keyword>
<feature type="transmembrane region" description="Helical" evidence="1">
    <location>
        <begin position="17"/>
        <end position="34"/>
    </location>
</feature>
<reference evidence="3" key="1">
    <citation type="submission" date="2019-10" db="EMBL/GenBank/DDBJ databases">
        <authorList>
            <consortium name="DOE Joint Genome Institute"/>
            <person name="Kuo A."/>
            <person name="Miyauchi S."/>
            <person name="Kiss E."/>
            <person name="Drula E."/>
            <person name="Kohler A."/>
            <person name="Sanchez-Garcia M."/>
            <person name="Andreopoulos B."/>
            <person name="Barry K.W."/>
            <person name="Bonito G."/>
            <person name="Buee M."/>
            <person name="Carver A."/>
            <person name="Chen C."/>
            <person name="Cichocki N."/>
            <person name="Clum A."/>
            <person name="Culley D."/>
            <person name="Crous P.W."/>
            <person name="Fauchery L."/>
            <person name="Girlanda M."/>
            <person name="Hayes R."/>
            <person name="Keri Z."/>
            <person name="LaButti K."/>
            <person name="Lipzen A."/>
            <person name="Lombard V."/>
            <person name="Magnuson J."/>
            <person name="Maillard F."/>
            <person name="Morin E."/>
            <person name="Murat C."/>
            <person name="Nolan M."/>
            <person name="Ohm R."/>
            <person name="Pangilinan J."/>
            <person name="Pereira M."/>
            <person name="Perotto S."/>
            <person name="Peter M."/>
            <person name="Riley R."/>
            <person name="Sitrit Y."/>
            <person name="Stielow B."/>
            <person name="Szollosi G."/>
            <person name="Zifcakova L."/>
            <person name="Stursova M."/>
            <person name="Spatafora J.W."/>
            <person name="Tedersoo L."/>
            <person name="Vaario L.-M."/>
            <person name="Yamada A."/>
            <person name="Yan M."/>
            <person name="Wang P."/>
            <person name="Xu J."/>
            <person name="Bruns T."/>
            <person name="Baldrian P."/>
            <person name="Vilgalys R."/>
            <person name="Henrissat B."/>
            <person name="Grigoriev I.V."/>
            <person name="Hibbett D."/>
            <person name="Nagy L.G."/>
            <person name="Martin F.M."/>
        </authorList>
    </citation>
    <scope>NUCLEOTIDE SEQUENCE</scope>
    <source>
        <strain evidence="3">BED1</strain>
    </source>
</reference>
<keyword evidence="1" id="KW-0472">Membrane</keyword>
<keyword evidence="1" id="KW-0812">Transmembrane</keyword>
<proteinExistence type="predicted"/>
<evidence type="ECO:0000313" key="4">
    <source>
        <dbReference type="Proteomes" id="UP001194468"/>
    </source>
</evidence>
<sequence length="65" mass="7411">MSSDVQSALTFLQLNDYISLVIATAVIYDYFLTISNEVAYIWKRPWTIVSTLFLLVRYVGCLSAL</sequence>
<dbReference type="EMBL" id="WHUW01000001">
    <property type="protein sequence ID" value="KAF8452718.1"/>
    <property type="molecule type" value="Genomic_DNA"/>
</dbReference>
<dbReference type="Proteomes" id="UP001194468">
    <property type="component" value="Unassembled WGS sequence"/>
</dbReference>
<dbReference type="AlphaFoldDB" id="A0AAD4C9U4"/>
<evidence type="ECO:0000256" key="1">
    <source>
        <dbReference type="SAM" id="Phobius"/>
    </source>
</evidence>
<evidence type="ECO:0000313" key="3">
    <source>
        <dbReference type="EMBL" id="KAF8452718.1"/>
    </source>
</evidence>
<feature type="domain" description="DUF6533" evidence="2">
    <location>
        <begin position="17"/>
        <end position="62"/>
    </location>
</feature>
<reference evidence="3" key="2">
    <citation type="journal article" date="2020" name="Nat. Commun.">
        <title>Large-scale genome sequencing of mycorrhizal fungi provides insights into the early evolution of symbiotic traits.</title>
        <authorList>
            <person name="Miyauchi S."/>
            <person name="Kiss E."/>
            <person name="Kuo A."/>
            <person name="Drula E."/>
            <person name="Kohler A."/>
            <person name="Sanchez-Garcia M."/>
            <person name="Morin E."/>
            <person name="Andreopoulos B."/>
            <person name="Barry K.W."/>
            <person name="Bonito G."/>
            <person name="Buee M."/>
            <person name="Carver A."/>
            <person name="Chen C."/>
            <person name="Cichocki N."/>
            <person name="Clum A."/>
            <person name="Culley D."/>
            <person name="Crous P.W."/>
            <person name="Fauchery L."/>
            <person name="Girlanda M."/>
            <person name="Hayes R.D."/>
            <person name="Keri Z."/>
            <person name="LaButti K."/>
            <person name="Lipzen A."/>
            <person name="Lombard V."/>
            <person name="Magnuson J."/>
            <person name="Maillard F."/>
            <person name="Murat C."/>
            <person name="Nolan M."/>
            <person name="Ohm R.A."/>
            <person name="Pangilinan J."/>
            <person name="Pereira M.F."/>
            <person name="Perotto S."/>
            <person name="Peter M."/>
            <person name="Pfister S."/>
            <person name="Riley R."/>
            <person name="Sitrit Y."/>
            <person name="Stielow J.B."/>
            <person name="Szollosi G."/>
            <person name="Zifcakova L."/>
            <person name="Stursova M."/>
            <person name="Spatafora J.W."/>
            <person name="Tedersoo L."/>
            <person name="Vaario L.M."/>
            <person name="Yamada A."/>
            <person name="Yan M."/>
            <person name="Wang P."/>
            <person name="Xu J."/>
            <person name="Bruns T."/>
            <person name="Baldrian P."/>
            <person name="Vilgalys R."/>
            <person name="Dunand C."/>
            <person name="Henrissat B."/>
            <person name="Grigoriev I.V."/>
            <person name="Hibbett D."/>
            <person name="Nagy L.G."/>
            <person name="Martin F.M."/>
        </authorList>
    </citation>
    <scope>NUCLEOTIDE SEQUENCE</scope>
    <source>
        <strain evidence="3">BED1</strain>
    </source>
</reference>
<accession>A0AAD4C9U4</accession>
<organism evidence="3 4">
    <name type="scientific">Boletus edulis BED1</name>
    <dbReference type="NCBI Taxonomy" id="1328754"/>
    <lineage>
        <taxon>Eukaryota</taxon>
        <taxon>Fungi</taxon>
        <taxon>Dikarya</taxon>
        <taxon>Basidiomycota</taxon>
        <taxon>Agaricomycotina</taxon>
        <taxon>Agaricomycetes</taxon>
        <taxon>Agaricomycetidae</taxon>
        <taxon>Boletales</taxon>
        <taxon>Boletineae</taxon>
        <taxon>Boletaceae</taxon>
        <taxon>Boletoideae</taxon>
        <taxon>Boletus</taxon>
    </lineage>
</organism>
<keyword evidence="4" id="KW-1185">Reference proteome</keyword>
<protein>
    <recommendedName>
        <fullName evidence="2">DUF6533 domain-containing protein</fullName>
    </recommendedName>
</protein>
<name>A0AAD4C9U4_BOLED</name>